<evidence type="ECO:0000313" key="5">
    <source>
        <dbReference type="EMBL" id="EDO48443.1"/>
    </source>
</evidence>
<keyword evidence="3" id="KW-0378">Hydrolase</keyword>
<dbReference type="HOGENOM" id="CLU_101028_0_1_1"/>
<name>A7RJX2_NEMVE</name>
<comment type="similarity">
    <text evidence="1">Belongs to the DeSI family.</text>
</comment>
<dbReference type="Pfam" id="PF05903">
    <property type="entry name" value="Peptidase_C97"/>
    <property type="match status" value="1"/>
</dbReference>
<dbReference type="KEGG" id="nve:5520679"/>
<dbReference type="PANTHER" id="PTHR12378:SF7">
    <property type="entry name" value="DESUMOYLATING ISOPEPTIDASE 1"/>
    <property type="match status" value="1"/>
</dbReference>
<dbReference type="GO" id="GO:0006611">
    <property type="term" value="P:protein export from nucleus"/>
    <property type="evidence" value="ECO:0000318"/>
    <property type="project" value="GO_Central"/>
</dbReference>
<dbReference type="SMART" id="SM01179">
    <property type="entry name" value="DUF862"/>
    <property type="match status" value="1"/>
</dbReference>
<dbReference type="EMBL" id="DS469514">
    <property type="protein sequence ID" value="EDO48443.1"/>
    <property type="molecule type" value="Genomic_DNA"/>
</dbReference>
<keyword evidence="6" id="KW-1185">Reference proteome</keyword>
<dbReference type="MEROPS" id="C97.001"/>
<feature type="domain" description="PPPDE" evidence="4">
    <location>
        <begin position="4"/>
        <end position="146"/>
    </location>
</feature>
<dbReference type="PhylomeDB" id="A7RJX2"/>
<dbReference type="STRING" id="45351.A7RJX2"/>
<evidence type="ECO:0000313" key="6">
    <source>
        <dbReference type="Proteomes" id="UP000001593"/>
    </source>
</evidence>
<dbReference type="eggNOG" id="KOG0324">
    <property type="taxonomic scope" value="Eukaryota"/>
</dbReference>
<dbReference type="OrthoDB" id="21221at2759"/>
<dbReference type="Gene3D" id="3.90.1720.30">
    <property type="entry name" value="PPPDE domains"/>
    <property type="match status" value="1"/>
</dbReference>
<evidence type="ECO:0000259" key="4">
    <source>
        <dbReference type="PROSITE" id="PS51858"/>
    </source>
</evidence>
<dbReference type="GO" id="GO:0006508">
    <property type="term" value="P:proteolysis"/>
    <property type="evidence" value="ECO:0007669"/>
    <property type="project" value="UniProtKB-KW"/>
</dbReference>
<evidence type="ECO:0000256" key="2">
    <source>
        <dbReference type="ARBA" id="ARBA00022670"/>
    </source>
</evidence>
<gene>
    <name evidence="5" type="ORF">NEMVEDRAFT_v1g83774</name>
</gene>
<dbReference type="OMA" id="HLMLGKQ"/>
<feature type="non-terminal residue" evidence="5">
    <location>
        <position position="1"/>
    </location>
</feature>
<keyword evidence="2" id="KW-0645">Protease</keyword>
<proteinExistence type="inferred from homology"/>
<dbReference type="InterPro" id="IPR008580">
    <property type="entry name" value="PPPDE_dom"/>
</dbReference>
<dbReference type="GO" id="GO:0032434">
    <property type="term" value="P:regulation of proteasomal ubiquitin-dependent protein catabolic process"/>
    <property type="evidence" value="ECO:0000318"/>
    <property type="project" value="GO_Central"/>
</dbReference>
<dbReference type="AlphaFoldDB" id="A7RJX2"/>
<organism evidence="5 6">
    <name type="scientific">Nematostella vectensis</name>
    <name type="common">Starlet sea anemone</name>
    <dbReference type="NCBI Taxonomy" id="45351"/>
    <lineage>
        <taxon>Eukaryota</taxon>
        <taxon>Metazoa</taxon>
        <taxon>Cnidaria</taxon>
        <taxon>Anthozoa</taxon>
        <taxon>Hexacorallia</taxon>
        <taxon>Actiniaria</taxon>
        <taxon>Edwardsiidae</taxon>
        <taxon>Nematostella</taxon>
    </lineage>
</organism>
<dbReference type="GO" id="GO:0008233">
    <property type="term" value="F:peptidase activity"/>
    <property type="evidence" value="ECO:0007669"/>
    <property type="project" value="UniProtKB-KW"/>
</dbReference>
<protein>
    <recommendedName>
        <fullName evidence="4">PPPDE domain-containing protein</fullName>
    </recommendedName>
</protein>
<dbReference type="InParanoid" id="A7RJX2"/>
<dbReference type="Proteomes" id="UP000001593">
    <property type="component" value="Unassembled WGS sequence"/>
</dbReference>
<sequence>MAGSEVHLYVYELSNGLARQMSPLLLGKQIDGIWHTGVVCFGKEFFFGGGGIESCPPGGTILGSPDEVMNLGVTHVTEDLFMEYVHGLSCDAFRPEKYHLFEHNCNTFSNEIAMFLTGQKIPRHIQDLPKDVLNSAFGQMIKPLVDSMRVTPAGGTSFGG</sequence>
<reference evidence="5 6" key="1">
    <citation type="journal article" date="2007" name="Science">
        <title>Sea anemone genome reveals ancestral eumetazoan gene repertoire and genomic organization.</title>
        <authorList>
            <person name="Putnam N.H."/>
            <person name="Srivastava M."/>
            <person name="Hellsten U."/>
            <person name="Dirks B."/>
            <person name="Chapman J."/>
            <person name="Salamov A."/>
            <person name="Terry A."/>
            <person name="Shapiro H."/>
            <person name="Lindquist E."/>
            <person name="Kapitonov V.V."/>
            <person name="Jurka J."/>
            <person name="Genikhovich G."/>
            <person name="Grigoriev I.V."/>
            <person name="Lucas S.M."/>
            <person name="Steele R.E."/>
            <person name="Finnerty J.R."/>
            <person name="Technau U."/>
            <person name="Martindale M.Q."/>
            <person name="Rokhsar D.S."/>
        </authorList>
    </citation>
    <scope>NUCLEOTIDE SEQUENCE [LARGE SCALE GENOMIC DNA]</scope>
    <source>
        <strain evidence="6">CH2 X CH6</strain>
    </source>
</reference>
<evidence type="ECO:0000256" key="3">
    <source>
        <dbReference type="ARBA" id="ARBA00022801"/>
    </source>
</evidence>
<dbReference type="InterPro" id="IPR042266">
    <property type="entry name" value="PPPDE_sf"/>
</dbReference>
<evidence type="ECO:0000256" key="1">
    <source>
        <dbReference type="ARBA" id="ARBA00008140"/>
    </source>
</evidence>
<dbReference type="PROSITE" id="PS51858">
    <property type="entry name" value="PPPDE"/>
    <property type="match status" value="1"/>
</dbReference>
<accession>A7RJX2</accession>
<dbReference type="PANTHER" id="PTHR12378">
    <property type="entry name" value="DESUMOYLATING ISOPEPTIDASE"/>
    <property type="match status" value="1"/>
</dbReference>